<keyword evidence="2" id="KW-0732">Signal</keyword>
<proteinExistence type="predicted"/>
<evidence type="ECO:0000256" key="1">
    <source>
        <dbReference type="SAM" id="MobiDB-lite"/>
    </source>
</evidence>
<evidence type="ECO:0000313" key="4">
    <source>
        <dbReference type="Proteomes" id="UP001431783"/>
    </source>
</evidence>
<sequence length="115" mass="12234">MTVSSLDFLFLNILNVLPGRLVVKDPSAFEGTEDGTVVSEPGGGRSQHSRSGNSLDRTVLAAPRRAKSLRRAPAPHIPSVILRSAYISHAISRVRGYISHPSASGAKHSVPPATR</sequence>
<keyword evidence="4" id="KW-1185">Reference proteome</keyword>
<accession>A0AAW1V6T3</accession>
<evidence type="ECO:0000313" key="3">
    <source>
        <dbReference type="EMBL" id="KAK9890350.1"/>
    </source>
</evidence>
<evidence type="ECO:0000256" key="2">
    <source>
        <dbReference type="SAM" id="SignalP"/>
    </source>
</evidence>
<feature type="chain" id="PRO_5043553587" evidence="2">
    <location>
        <begin position="19"/>
        <end position="115"/>
    </location>
</feature>
<dbReference type="AlphaFoldDB" id="A0AAW1V6T3"/>
<comment type="caution">
    <text evidence="3">The sequence shown here is derived from an EMBL/GenBank/DDBJ whole genome shotgun (WGS) entry which is preliminary data.</text>
</comment>
<reference evidence="3 4" key="1">
    <citation type="submission" date="2023-03" db="EMBL/GenBank/DDBJ databases">
        <title>Genome insight into feeding habits of ladybird beetles.</title>
        <authorList>
            <person name="Li H.-S."/>
            <person name="Huang Y.-H."/>
            <person name="Pang H."/>
        </authorList>
    </citation>
    <scope>NUCLEOTIDE SEQUENCE [LARGE SCALE GENOMIC DNA]</scope>
    <source>
        <strain evidence="3">SYSU_2023b</strain>
        <tissue evidence="3">Whole body</tissue>
    </source>
</reference>
<dbReference type="Proteomes" id="UP001431783">
    <property type="component" value="Unassembled WGS sequence"/>
</dbReference>
<gene>
    <name evidence="3" type="ORF">WA026_010445</name>
</gene>
<feature type="region of interest" description="Disordered" evidence="1">
    <location>
        <begin position="30"/>
        <end position="57"/>
    </location>
</feature>
<dbReference type="EMBL" id="JARQZJ010000125">
    <property type="protein sequence ID" value="KAK9890350.1"/>
    <property type="molecule type" value="Genomic_DNA"/>
</dbReference>
<organism evidence="3 4">
    <name type="scientific">Henosepilachna vigintioctopunctata</name>
    <dbReference type="NCBI Taxonomy" id="420089"/>
    <lineage>
        <taxon>Eukaryota</taxon>
        <taxon>Metazoa</taxon>
        <taxon>Ecdysozoa</taxon>
        <taxon>Arthropoda</taxon>
        <taxon>Hexapoda</taxon>
        <taxon>Insecta</taxon>
        <taxon>Pterygota</taxon>
        <taxon>Neoptera</taxon>
        <taxon>Endopterygota</taxon>
        <taxon>Coleoptera</taxon>
        <taxon>Polyphaga</taxon>
        <taxon>Cucujiformia</taxon>
        <taxon>Coccinelloidea</taxon>
        <taxon>Coccinellidae</taxon>
        <taxon>Epilachninae</taxon>
        <taxon>Epilachnini</taxon>
        <taxon>Henosepilachna</taxon>
    </lineage>
</organism>
<feature type="signal peptide" evidence="2">
    <location>
        <begin position="1"/>
        <end position="18"/>
    </location>
</feature>
<name>A0AAW1V6T3_9CUCU</name>
<protein>
    <submittedName>
        <fullName evidence="3">Uncharacterized protein</fullName>
    </submittedName>
</protein>